<accession>A0A1C9CAZ5</accession>
<reference evidence="3" key="1">
    <citation type="journal article" date="2016" name="BMC Biol.">
        <title>Parallel evolution of highly conserved plastid genome architecture in red seaweeds and seed plants.</title>
        <authorList>
            <person name="Lee J."/>
            <person name="Cho C.H."/>
            <person name="Park S.I."/>
            <person name="Choi J.W."/>
            <person name="Song H.S."/>
            <person name="West J.A."/>
            <person name="Bhattacharya D."/>
            <person name="Yoon H.S."/>
        </authorList>
    </citation>
    <scope>NUCLEOTIDE SEQUENCE</scope>
</reference>
<organism evidence="3">
    <name type="scientific">Ahnfeltia plicata</name>
    <dbReference type="NCBI Taxonomy" id="28023"/>
    <lineage>
        <taxon>Eukaryota</taxon>
        <taxon>Rhodophyta</taxon>
        <taxon>Florideophyceae</taxon>
        <taxon>Ahnfeltiophycidae</taxon>
        <taxon>Ahnfeltiales</taxon>
        <taxon>Ahnfeltiaceae</taxon>
        <taxon>Ahnfeltia</taxon>
    </lineage>
</organism>
<comment type="similarity">
    <text evidence="2">Belongs to the CpcS/CpeS biliprotein lyase family.</text>
</comment>
<keyword evidence="3" id="KW-0934">Plastid</keyword>
<dbReference type="AlphaFoldDB" id="A0A1C9CAZ5"/>
<dbReference type="GeneID" id="29069718"/>
<gene>
    <name evidence="2 3" type="primary">cpcS</name>
    <name evidence="3" type="ORF">Ahnf_054</name>
</gene>
<dbReference type="InterPro" id="IPR018536">
    <property type="entry name" value="CpcS/CpeS"/>
</dbReference>
<dbReference type="Gene3D" id="2.40.128.20">
    <property type="match status" value="1"/>
</dbReference>
<dbReference type="EC" id="4.-.-.-" evidence="2"/>
<dbReference type="EMBL" id="KX284715">
    <property type="protein sequence ID" value="AOM65539.1"/>
    <property type="molecule type" value="Genomic_DNA"/>
</dbReference>
<dbReference type="CDD" id="cd16339">
    <property type="entry name" value="CpcS"/>
    <property type="match status" value="1"/>
</dbReference>
<proteinExistence type="inferred from homology"/>
<dbReference type="HAMAP" id="MF_01459">
    <property type="entry name" value="Chrphore_lyase_CpxS"/>
    <property type="match status" value="1"/>
</dbReference>
<name>A0A1C9CAZ5_9FLOR</name>
<dbReference type="Pfam" id="PF09367">
    <property type="entry name" value="CpeS"/>
    <property type="match status" value="1"/>
</dbReference>
<dbReference type="RefSeq" id="YP_009293851.1">
    <property type="nucleotide sequence ID" value="NC_031145.1"/>
</dbReference>
<dbReference type="SMR" id="A0A1C9CAZ5"/>
<dbReference type="InterPro" id="IPR012674">
    <property type="entry name" value="Calycin"/>
</dbReference>
<evidence type="ECO:0000313" key="3">
    <source>
        <dbReference type="EMBL" id="AOM65539.1"/>
    </source>
</evidence>
<evidence type="ECO:0000256" key="1">
    <source>
        <dbReference type="ARBA" id="ARBA00023239"/>
    </source>
</evidence>
<dbReference type="GO" id="GO:0016829">
    <property type="term" value="F:lyase activity"/>
    <property type="evidence" value="ECO:0007669"/>
    <property type="project" value="UniProtKB-KW"/>
</dbReference>
<sequence>MRSFLNQIEGKWISQRTTYYMKNNKIDNNKAEFIIRRLKNIDSLIQTDNQYSTQGMKKYDAYSITWNSIPKQNIVYNIFSTDSDLHAGSIRKVDNQIYTKYNFYLENSNSLQLNYVENNIQSTEKIHFVNPNLRISTSIIKKFGKCIAISFASEIKIDNMS</sequence>
<dbReference type="GO" id="GO:0017006">
    <property type="term" value="P:protein-tetrapyrrole linkage"/>
    <property type="evidence" value="ECO:0007669"/>
    <property type="project" value="UniProtKB-UniRule"/>
</dbReference>
<protein>
    <recommendedName>
        <fullName evidence="2">Chromophore lyase CpcS/CpeS</fullName>
        <ecNumber evidence="2">4.-.-.-</ecNumber>
    </recommendedName>
</protein>
<evidence type="ECO:0000256" key="2">
    <source>
        <dbReference type="HAMAP-Rule" id="MF_01459"/>
    </source>
</evidence>
<keyword evidence="1 2" id="KW-0456">Lyase</keyword>
<geneLocation type="plastid" evidence="3"/>
<comment type="function">
    <text evidence="2">Covalently attaches a chromophore to Cys residue(s) of phycobiliproteins.</text>
</comment>